<evidence type="ECO:0008006" key="4">
    <source>
        <dbReference type="Google" id="ProtNLM"/>
    </source>
</evidence>
<dbReference type="EMBL" id="RZNB01000006">
    <property type="protein sequence ID" value="RWZ46601.1"/>
    <property type="molecule type" value="Genomic_DNA"/>
</dbReference>
<evidence type="ECO:0000313" key="2">
    <source>
        <dbReference type="EMBL" id="RWZ46601.1"/>
    </source>
</evidence>
<name>A0A3S3Z1J5_9MICO</name>
<dbReference type="RefSeq" id="WP_128495953.1">
    <property type="nucleotide sequence ID" value="NZ_RZNB01000006.1"/>
</dbReference>
<feature type="transmembrane region" description="Helical" evidence="1">
    <location>
        <begin position="148"/>
        <end position="167"/>
    </location>
</feature>
<keyword evidence="1" id="KW-0472">Membrane</keyword>
<comment type="caution">
    <text evidence="2">The sequence shown here is derived from an EMBL/GenBank/DDBJ whole genome shotgun (WGS) entry which is preliminary data.</text>
</comment>
<feature type="transmembrane region" description="Helical" evidence="1">
    <location>
        <begin position="96"/>
        <end position="116"/>
    </location>
</feature>
<proteinExistence type="predicted"/>
<keyword evidence="1" id="KW-0812">Transmembrane</keyword>
<feature type="transmembrane region" description="Helical" evidence="1">
    <location>
        <begin position="20"/>
        <end position="42"/>
    </location>
</feature>
<sequence length="388" mass="39545">MLSAVTPLLAFPAISSNFGAFGWAAIALGQSFGAAAAVLIELGWGLTGSQRIARASEKNRRKLLAASLATKLVVVPVAVPVAVIAAILAPEFSTEAALACIGSALVGLSSIWFFIGAGSPGKILVTDSIPRLVFVTSAALWMNAGGPLVSFGLALILSSLIALALALRTAGVRPRDFSIVRGRRLWLFLRAQMTALSGRAVSALYIALPVALVGIVAPSVLPVFAAAERLQRLGLSVLQAVPNSLQGWVGGARTAELRLRRAGQALGLNVVLGLISGVGFVLIAPVMSEWIFAGTATLPIEICLVSGLVIFLVCVSRATGGIVLVALKKVGIISVSAFAGAVVGVPAILLLAATFGAIGALLGEVIAEGTVLAVQSSAVVRGIGRGRR</sequence>
<feature type="transmembrane region" description="Helical" evidence="1">
    <location>
        <begin position="63"/>
        <end position="90"/>
    </location>
</feature>
<feature type="transmembrane region" description="Helical" evidence="1">
    <location>
        <begin position="365"/>
        <end position="384"/>
    </location>
</feature>
<feature type="transmembrane region" description="Helical" evidence="1">
    <location>
        <begin position="335"/>
        <end position="359"/>
    </location>
</feature>
<gene>
    <name evidence="2" type="ORF">ELQ90_14275</name>
</gene>
<dbReference type="Proteomes" id="UP000288547">
    <property type="component" value="Unassembled WGS sequence"/>
</dbReference>
<protein>
    <recommendedName>
        <fullName evidence="4">Polysaccharide biosynthesis protein</fullName>
    </recommendedName>
</protein>
<feature type="transmembrane region" description="Helical" evidence="1">
    <location>
        <begin position="266"/>
        <end position="284"/>
    </location>
</feature>
<dbReference type="AlphaFoldDB" id="A0A3S3Z1J5"/>
<organism evidence="2 3">
    <name type="scientific">Labedella phragmitis</name>
    <dbReference type="NCBI Taxonomy" id="2498849"/>
    <lineage>
        <taxon>Bacteria</taxon>
        <taxon>Bacillati</taxon>
        <taxon>Actinomycetota</taxon>
        <taxon>Actinomycetes</taxon>
        <taxon>Micrococcales</taxon>
        <taxon>Microbacteriaceae</taxon>
        <taxon>Labedella</taxon>
    </lineage>
</organism>
<evidence type="ECO:0000256" key="1">
    <source>
        <dbReference type="SAM" id="Phobius"/>
    </source>
</evidence>
<reference evidence="2 3" key="1">
    <citation type="submission" date="2018-12" db="EMBL/GenBank/DDBJ databases">
        <authorList>
            <person name="Li F."/>
        </authorList>
    </citation>
    <scope>NUCLEOTIDE SEQUENCE [LARGE SCALE GENOMIC DNA]</scope>
    <source>
        <strain evidence="2 3">11W25H-1</strain>
    </source>
</reference>
<feature type="transmembrane region" description="Helical" evidence="1">
    <location>
        <begin position="290"/>
        <end position="315"/>
    </location>
</feature>
<dbReference type="OrthoDB" id="4826415at2"/>
<keyword evidence="3" id="KW-1185">Reference proteome</keyword>
<keyword evidence="1" id="KW-1133">Transmembrane helix</keyword>
<accession>A0A3S3Z1J5</accession>
<feature type="transmembrane region" description="Helical" evidence="1">
    <location>
        <begin position="211"/>
        <end position="227"/>
    </location>
</feature>
<evidence type="ECO:0000313" key="3">
    <source>
        <dbReference type="Proteomes" id="UP000288547"/>
    </source>
</evidence>